<evidence type="ECO:0000313" key="2">
    <source>
        <dbReference type="Proteomes" id="UP001283361"/>
    </source>
</evidence>
<dbReference type="Proteomes" id="UP001283361">
    <property type="component" value="Unassembled WGS sequence"/>
</dbReference>
<proteinExistence type="predicted"/>
<organism evidence="1 2">
    <name type="scientific">Elysia crispata</name>
    <name type="common">lettuce slug</name>
    <dbReference type="NCBI Taxonomy" id="231223"/>
    <lineage>
        <taxon>Eukaryota</taxon>
        <taxon>Metazoa</taxon>
        <taxon>Spiralia</taxon>
        <taxon>Lophotrochozoa</taxon>
        <taxon>Mollusca</taxon>
        <taxon>Gastropoda</taxon>
        <taxon>Heterobranchia</taxon>
        <taxon>Euthyneura</taxon>
        <taxon>Panpulmonata</taxon>
        <taxon>Sacoglossa</taxon>
        <taxon>Placobranchoidea</taxon>
        <taxon>Plakobranchidae</taxon>
        <taxon>Elysia</taxon>
    </lineage>
</organism>
<dbReference type="EMBL" id="JAWDGP010007412">
    <property type="protein sequence ID" value="KAK3719881.1"/>
    <property type="molecule type" value="Genomic_DNA"/>
</dbReference>
<accession>A0AAE0XX27</accession>
<sequence length="93" mass="10648">MLSKRKHNGNGIYYGVHEVEIKCISTRCVLRPCSPIDTTLKLLRRVFQHYAYTYGSPSSADAIVMEAWLAKAYGPVLDRCVWVETARLSYSEY</sequence>
<keyword evidence="2" id="KW-1185">Reference proteome</keyword>
<comment type="caution">
    <text evidence="1">The sequence shown here is derived from an EMBL/GenBank/DDBJ whole genome shotgun (WGS) entry which is preliminary data.</text>
</comment>
<reference evidence="1" key="1">
    <citation type="journal article" date="2023" name="G3 (Bethesda)">
        <title>A reference genome for the long-term kleptoplast-retaining sea slug Elysia crispata morphotype clarki.</title>
        <authorList>
            <person name="Eastman K.E."/>
            <person name="Pendleton A.L."/>
            <person name="Shaikh M.A."/>
            <person name="Suttiyut T."/>
            <person name="Ogas R."/>
            <person name="Tomko P."/>
            <person name="Gavelis G."/>
            <person name="Widhalm J.R."/>
            <person name="Wisecaver J.H."/>
        </authorList>
    </citation>
    <scope>NUCLEOTIDE SEQUENCE</scope>
    <source>
        <strain evidence="1">ECLA1</strain>
    </source>
</reference>
<protein>
    <submittedName>
        <fullName evidence="1">Uncharacterized protein</fullName>
    </submittedName>
</protein>
<gene>
    <name evidence="1" type="ORF">RRG08_040181</name>
</gene>
<name>A0AAE0XX27_9GAST</name>
<dbReference type="AlphaFoldDB" id="A0AAE0XX27"/>
<evidence type="ECO:0000313" key="1">
    <source>
        <dbReference type="EMBL" id="KAK3719881.1"/>
    </source>
</evidence>